<accession>A0A2N6NE96</accession>
<evidence type="ECO:0000313" key="1">
    <source>
        <dbReference type="EMBL" id="PMB65608.1"/>
    </source>
</evidence>
<dbReference type="SUPFAM" id="SSF48452">
    <property type="entry name" value="TPR-like"/>
    <property type="match status" value="1"/>
</dbReference>
<dbReference type="AlphaFoldDB" id="A0A2N6NE96"/>
<gene>
    <name evidence="1" type="primary">nphp3_1</name>
    <name evidence="1" type="ORF">BM221_008969</name>
</gene>
<dbReference type="EMBL" id="MRVG01000010">
    <property type="protein sequence ID" value="PMB65608.1"/>
    <property type="molecule type" value="Genomic_DNA"/>
</dbReference>
<evidence type="ECO:0000313" key="2">
    <source>
        <dbReference type="Proteomes" id="UP000235728"/>
    </source>
</evidence>
<dbReference type="InterPro" id="IPR011990">
    <property type="entry name" value="TPR-like_helical_dom_sf"/>
</dbReference>
<sequence>MLQRGSSGLQQAFGLDHADTIHAFDQLALIHAATKRFTDAEFALRSALSGCESLYGQRHEQTLRRRVELAVVFRDQVKFNEAQAACELLLGNCETFESEWTFSVLNYLGTVHTIAGQFGKAEKKYEPMDVNSGKDEVITVRSAAT</sequence>
<comment type="caution">
    <text evidence="1">The sequence shown here is derived from an EMBL/GenBank/DDBJ whole genome shotgun (WGS) entry which is preliminary data.</text>
</comment>
<organism evidence="1 2">
    <name type="scientific">Beauveria bassiana</name>
    <name type="common">White muscardine disease fungus</name>
    <name type="synonym">Tritirachium shiotae</name>
    <dbReference type="NCBI Taxonomy" id="176275"/>
    <lineage>
        <taxon>Eukaryota</taxon>
        <taxon>Fungi</taxon>
        <taxon>Dikarya</taxon>
        <taxon>Ascomycota</taxon>
        <taxon>Pezizomycotina</taxon>
        <taxon>Sordariomycetes</taxon>
        <taxon>Hypocreomycetidae</taxon>
        <taxon>Hypocreales</taxon>
        <taxon>Cordycipitaceae</taxon>
        <taxon>Beauveria</taxon>
    </lineage>
</organism>
<dbReference type="Pfam" id="PF13374">
    <property type="entry name" value="TPR_10"/>
    <property type="match status" value="1"/>
</dbReference>
<reference evidence="1 2" key="1">
    <citation type="journal article" date="2016" name="Appl. Microbiol. Biotechnol.">
        <title>Characterization of T-DNA insertion mutants with decreased virulence in the entomopathogenic fungus Beauveria bassiana JEF-007.</title>
        <authorList>
            <person name="Kim S."/>
            <person name="Lee S.J."/>
            <person name="Nai Y.S."/>
            <person name="Yu J.S."/>
            <person name="Lee M.R."/>
            <person name="Yang Y.T."/>
            <person name="Kim J.S."/>
        </authorList>
    </citation>
    <scope>NUCLEOTIDE SEQUENCE [LARGE SCALE GENOMIC DNA]</scope>
    <source>
        <strain evidence="1 2">JEF-007</strain>
    </source>
</reference>
<dbReference type="Proteomes" id="UP000235728">
    <property type="component" value="Unassembled WGS sequence"/>
</dbReference>
<proteinExistence type="predicted"/>
<name>A0A2N6NE96_BEABA</name>
<dbReference type="Gene3D" id="1.25.40.10">
    <property type="entry name" value="Tetratricopeptide repeat domain"/>
    <property type="match status" value="1"/>
</dbReference>
<protein>
    <submittedName>
        <fullName evidence="1">Nephrocystin-3</fullName>
    </submittedName>
</protein>